<evidence type="ECO:0000313" key="4">
    <source>
        <dbReference type="Proteomes" id="UP000007962"/>
    </source>
</evidence>
<dbReference type="HOGENOM" id="CLU_594162_0_0_11"/>
<dbReference type="KEGG" id="bcv:Bcav_1514"/>
<keyword evidence="3" id="KW-0813">Transport</keyword>
<dbReference type="STRING" id="471853.Bcav_1514"/>
<dbReference type="PANTHER" id="PTHR43649:SF31">
    <property type="entry name" value="SN-GLYCEROL-3-PHOSPHATE-BINDING PERIPLASMIC PROTEIN UGPB"/>
    <property type="match status" value="1"/>
</dbReference>
<reference evidence="3 4" key="1">
    <citation type="journal article" date="2009" name="Stand. Genomic Sci.">
        <title>Complete genome sequence of Beutenbergia cavernae type strain (HKI 0122).</title>
        <authorList>
            <person name="Land M."/>
            <person name="Pukall R."/>
            <person name="Abt B."/>
            <person name="Goker M."/>
            <person name="Rohde M."/>
            <person name="Glavina Del Rio T."/>
            <person name="Tice H."/>
            <person name="Copeland A."/>
            <person name="Cheng J.F."/>
            <person name="Lucas S."/>
            <person name="Chen F."/>
            <person name="Nolan M."/>
            <person name="Bruce D."/>
            <person name="Goodwin L."/>
            <person name="Pitluck S."/>
            <person name="Ivanova N."/>
            <person name="Mavromatis K."/>
            <person name="Ovchinnikova G."/>
            <person name="Pati A."/>
            <person name="Chen A."/>
            <person name="Palaniappan K."/>
            <person name="Hauser L."/>
            <person name="Chang Y.J."/>
            <person name="Jefferies C.C."/>
            <person name="Saunders E."/>
            <person name="Brettin T."/>
            <person name="Detter J.C."/>
            <person name="Han C."/>
            <person name="Chain P."/>
            <person name="Bristow J."/>
            <person name="Eisen J.A."/>
            <person name="Markowitz V."/>
            <person name="Hugenholtz P."/>
            <person name="Kyrpides N.C."/>
            <person name="Klenk H.P."/>
            <person name="Lapidus A."/>
        </authorList>
    </citation>
    <scope>NUCLEOTIDE SEQUENCE [LARGE SCALE GENOMIC DNA]</scope>
    <source>
        <strain evidence="4">ATCC BAA-8 / DSM 12333 / NBRC 16432</strain>
    </source>
</reference>
<name>C5C371_BEUC1</name>
<dbReference type="SUPFAM" id="SSF53850">
    <property type="entry name" value="Periplasmic binding protein-like II"/>
    <property type="match status" value="1"/>
</dbReference>
<keyword evidence="2" id="KW-0732">Signal</keyword>
<evidence type="ECO:0000313" key="3">
    <source>
        <dbReference type="EMBL" id="ACQ79770.1"/>
    </source>
</evidence>
<dbReference type="PANTHER" id="PTHR43649">
    <property type="entry name" value="ARABINOSE-BINDING PROTEIN-RELATED"/>
    <property type="match status" value="1"/>
</dbReference>
<dbReference type="Gene3D" id="3.40.190.10">
    <property type="entry name" value="Periplasmic binding protein-like II"/>
    <property type="match status" value="1"/>
</dbReference>
<comment type="similarity">
    <text evidence="1">Belongs to the bacterial solute-binding protein 1 family.</text>
</comment>
<accession>C5C371</accession>
<protein>
    <submittedName>
        <fullName evidence="3">ABC-type sugar transport system periplasmic component</fullName>
    </submittedName>
</protein>
<dbReference type="InterPro" id="IPR050490">
    <property type="entry name" value="Bact_solute-bd_prot1"/>
</dbReference>
<proteinExistence type="inferred from homology"/>
<gene>
    <name evidence="3" type="ordered locus">Bcav_1514</name>
</gene>
<sequence>MRSRQLSRRAFLSTSAAATALGGAALLSGCGATAGGGSRVGLTTFAANVGIDPRTGREIRGLNDFLSDAGLDGVVAVDVPGRDANSTNSKVQTMLLGGSVDIIQMSTVYPFFRQGLLADLTPYYERDSWADNYIEAIFAPPLERIMYPPWDPAPSTYISSPGILNTLSLAYDAQLFEDFGVEPPGTIPDIDDVVAKLPRLTGTNPRTGEQCYGMYYDPRAASHIMLYYFGRGIDLGTVDPDDPARLAFDTDQVRSGIEQMIATAEFAPPGFEIGQGAENWGTENNTVAINMSVAPAAMQTAQDNGLVDRFVVTEGVRNTEGHTFYVTATEFAIASAARDTDLAWEAVKLLSGAEGQRFLYEEYQELPTWRDADWVDTDLTPYAPAFIAAAEAGRNAFFPEFMFRTFRPWMASIISRALGGASYDLAAELADQQRKAEQWVLDQA</sequence>
<keyword evidence="4" id="KW-1185">Reference proteome</keyword>
<dbReference type="RefSeq" id="WP_015882010.1">
    <property type="nucleotide sequence ID" value="NC_012669.1"/>
</dbReference>
<feature type="chain" id="PRO_5038986038" evidence="2">
    <location>
        <begin position="21"/>
        <end position="444"/>
    </location>
</feature>
<dbReference type="eggNOG" id="COG1653">
    <property type="taxonomic scope" value="Bacteria"/>
</dbReference>
<dbReference type="Proteomes" id="UP000007962">
    <property type="component" value="Chromosome"/>
</dbReference>
<feature type="signal peptide" evidence="2">
    <location>
        <begin position="1"/>
        <end position="20"/>
    </location>
</feature>
<dbReference type="PROSITE" id="PS51318">
    <property type="entry name" value="TAT"/>
    <property type="match status" value="1"/>
</dbReference>
<dbReference type="PROSITE" id="PS51257">
    <property type="entry name" value="PROKAR_LIPOPROTEIN"/>
    <property type="match status" value="1"/>
</dbReference>
<dbReference type="InterPro" id="IPR006311">
    <property type="entry name" value="TAT_signal"/>
</dbReference>
<evidence type="ECO:0000256" key="1">
    <source>
        <dbReference type="ARBA" id="ARBA00008520"/>
    </source>
</evidence>
<keyword evidence="3" id="KW-0762">Sugar transport</keyword>
<dbReference type="AlphaFoldDB" id="C5C371"/>
<dbReference type="EMBL" id="CP001618">
    <property type="protein sequence ID" value="ACQ79770.1"/>
    <property type="molecule type" value="Genomic_DNA"/>
</dbReference>
<evidence type="ECO:0000256" key="2">
    <source>
        <dbReference type="SAM" id="SignalP"/>
    </source>
</evidence>
<organism evidence="3 4">
    <name type="scientific">Beutenbergia cavernae (strain ATCC BAA-8 / DSM 12333 / CCUG 43141 / JCM 11478 / NBRC 16432 / NCIMB 13614 / HKI 0122)</name>
    <dbReference type="NCBI Taxonomy" id="471853"/>
    <lineage>
        <taxon>Bacteria</taxon>
        <taxon>Bacillati</taxon>
        <taxon>Actinomycetota</taxon>
        <taxon>Actinomycetes</taxon>
        <taxon>Micrococcales</taxon>
        <taxon>Beutenbergiaceae</taxon>
        <taxon>Beutenbergia</taxon>
    </lineage>
</organism>